<proteinExistence type="predicted"/>
<dbReference type="STRING" id="579138.Zymop_0623"/>
<evidence type="ECO:0000313" key="2">
    <source>
        <dbReference type="Proteomes" id="UP000000491"/>
    </source>
</evidence>
<dbReference type="RefSeq" id="WP_013933924.1">
    <property type="nucleotide sequence ID" value="NC_015709.1"/>
</dbReference>
<accession>F8ERR7</accession>
<dbReference type="AlphaFoldDB" id="F8ERR7"/>
<evidence type="ECO:0000313" key="1">
    <source>
        <dbReference type="EMBL" id="AEI37525.1"/>
    </source>
</evidence>
<dbReference type="KEGG" id="zmp:Zymop_0623"/>
<dbReference type="eggNOG" id="ENOG5033R2I">
    <property type="taxonomic scope" value="Bacteria"/>
</dbReference>
<gene>
    <name evidence="1" type="ordered locus">Zymop_0623</name>
</gene>
<dbReference type="HOGENOM" id="CLU_446817_0_0_5"/>
<dbReference type="PATRIC" id="fig|579138.3.peg.656"/>
<sequence length="574" mass="62644">MAVHYRRQWVFFLSFLILVGGIATDACFAQSHAASLSPYSVNALKHPIRIEKKEKIEKKEGFYPYSAATGLITRQKAGNLQAGWGDFSGRYLIALMQHVDTPLASRWAEITLRRALLLKVGTPKSVEAQAWVAARSELLLQLGEADAARALVQQSDILQQTGLSTSNNALLEATLHTILATADPAGLCPLLPLLHDNTDIKDINETLVKALCAGLSGEGALSSWLFSRANYKGDQTDRRLAQKIAIVGSHDDHSIHIGRNDIGHLTFWRYGMATAAGVVLPDYLYNGVNPAFASFMARAAMLPIKARLGAVRKAAVSGVFSNAALVDFYSSLTSNDSDHDANDTTISEDVPNLKQAYTDRYADNRVKAVESLIAAGNEADDHYAGMILTARAASYISPSSSYHTVIPHLVASMLSAGFDRAASRWASVVKAMPEEESDSSWILLAIGAPDPVVDFSRNRVRGFIERSSRNDPWRAQMAIAALAALKRINQEDSAWLQQHYDLSFSDHNGWIAALDRASLHHAPATVALLVAIGMQNRPWRMVAPSSFYHMLAAMENVGLDSEARMIAAEMMSRT</sequence>
<dbReference type="Proteomes" id="UP000000491">
    <property type="component" value="Chromosome"/>
</dbReference>
<name>F8ERR7_ZYMMT</name>
<organism evidence="1 2">
    <name type="scientific">Zymomonas mobilis subsp. pomaceae (strain ATCC 29192 / DSM 22645 / JCM 10191 / CCUG 17912 / NBRC 13757 / NCIMB 11200 / NRRL B-4491 / Barker I)</name>
    <dbReference type="NCBI Taxonomy" id="579138"/>
    <lineage>
        <taxon>Bacteria</taxon>
        <taxon>Pseudomonadati</taxon>
        <taxon>Pseudomonadota</taxon>
        <taxon>Alphaproteobacteria</taxon>
        <taxon>Sphingomonadales</taxon>
        <taxon>Zymomonadaceae</taxon>
        <taxon>Zymomonas</taxon>
    </lineage>
</organism>
<reference evidence="1 2" key="1">
    <citation type="journal article" date="2011" name="J. Bacteriol.">
        <title>Genome sequence of the ethanol-producing Zymomonas mobilis subsp. pomaceae lectotype strain ATCC 29192.</title>
        <authorList>
            <person name="Kouvelis V.N."/>
            <person name="Davenport K.W."/>
            <person name="Brettin T.S."/>
            <person name="Bruce D."/>
            <person name="Detter C."/>
            <person name="Han C.S."/>
            <person name="Nolan M."/>
            <person name="Tapia R."/>
            <person name="Damoulaki A."/>
            <person name="Kyrpides N.C."/>
            <person name="Typas M.A."/>
            <person name="Pappas K.M."/>
        </authorList>
    </citation>
    <scope>NUCLEOTIDE SEQUENCE [LARGE SCALE GENOMIC DNA]</scope>
    <source>
        <strain evidence="2">ATCC 29192 / DSM 22645 / JCM 10191 / CCUG 17912 / NBRC 13757 / NCIMB 11200 / NRRL B-4491 / Barker I</strain>
    </source>
</reference>
<dbReference type="EMBL" id="CP002865">
    <property type="protein sequence ID" value="AEI37525.1"/>
    <property type="molecule type" value="Genomic_DNA"/>
</dbReference>
<protein>
    <submittedName>
        <fullName evidence="1">Uncharacterized protein</fullName>
    </submittedName>
</protein>